<evidence type="ECO:0000313" key="2">
    <source>
        <dbReference type="EMBL" id="CAG9781807.1"/>
    </source>
</evidence>
<dbReference type="PANTHER" id="PTHR46518">
    <property type="entry name" value="COILED-COIL DOMAIN-CONTAINING PROTEIN 151"/>
    <property type="match status" value="1"/>
</dbReference>
<name>A0A9N9QKI6_9NEOP</name>
<accession>A0A9N9QKI6</accession>
<evidence type="ECO:0000256" key="1">
    <source>
        <dbReference type="SAM" id="Coils"/>
    </source>
</evidence>
<keyword evidence="3" id="KW-1185">Reference proteome</keyword>
<evidence type="ECO:0000313" key="3">
    <source>
        <dbReference type="Proteomes" id="UP001153714"/>
    </source>
</evidence>
<gene>
    <name evidence="2" type="ORF">DIATSA_LOCUS125</name>
</gene>
<dbReference type="InterPro" id="IPR033192">
    <property type="entry name" value="ODAD3"/>
</dbReference>
<dbReference type="GO" id="GO:0036158">
    <property type="term" value="P:outer dynein arm assembly"/>
    <property type="evidence" value="ECO:0007669"/>
    <property type="project" value="InterPro"/>
</dbReference>
<feature type="coiled-coil region" evidence="1">
    <location>
        <begin position="190"/>
        <end position="217"/>
    </location>
</feature>
<reference evidence="2" key="1">
    <citation type="submission" date="2021-12" db="EMBL/GenBank/DDBJ databases">
        <authorList>
            <person name="King R."/>
        </authorList>
    </citation>
    <scope>NUCLEOTIDE SEQUENCE</scope>
</reference>
<dbReference type="GO" id="GO:0036064">
    <property type="term" value="C:ciliary basal body"/>
    <property type="evidence" value="ECO:0007669"/>
    <property type="project" value="TreeGrafter"/>
</dbReference>
<dbReference type="GO" id="GO:0003341">
    <property type="term" value="P:cilium movement"/>
    <property type="evidence" value="ECO:0007669"/>
    <property type="project" value="InterPro"/>
</dbReference>
<keyword evidence="1" id="KW-0175">Coiled coil</keyword>
<dbReference type="EMBL" id="OU893332">
    <property type="protein sequence ID" value="CAG9781807.1"/>
    <property type="molecule type" value="Genomic_DNA"/>
</dbReference>
<reference evidence="2" key="2">
    <citation type="submission" date="2022-10" db="EMBL/GenBank/DDBJ databases">
        <authorList>
            <consortium name="ENA_rothamsted_submissions"/>
            <consortium name="culmorum"/>
            <person name="King R."/>
        </authorList>
    </citation>
    <scope>NUCLEOTIDE SEQUENCE</scope>
</reference>
<dbReference type="Proteomes" id="UP001153714">
    <property type="component" value="Chromosome 1"/>
</dbReference>
<dbReference type="AlphaFoldDB" id="A0A9N9QKI6"/>
<dbReference type="PANTHER" id="PTHR46518:SF1">
    <property type="entry name" value="OUTER DYNEIN ARM-DOCKING COMPLEX SUBUNIT 3"/>
    <property type="match status" value="1"/>
</dbReference>
<dbReference type="GO" id="GO:0097542">
    <property type="term" value="C:ciliary tip"/>
    <property type="evidence" value="ECO:0007669"/>
    <property type="project" value="TreeGrafter"/>
</dbReference>
<dbReference type="OrthoDB" id="7447178at2759"/>
<organism evidence="2 3">
    <name type="scientific">Diatraea saccharalis</name>
    <name type="common">sugarcane borer</name>
    <dbReference type="NCBI Taxonomy" id="40085"/>
    <lineage>
        <taxon>Eukaryota</taxon>
        <taxon>Metazoa</taxon>
        <taxon>Ecdysozoa</taxon>
        <taxon>Arthropoda</taxon>
        <taxon>Hexapoda</taxon>
        <taxon>Insecta</taxon>
        <taxon>Pterygota</taxon>
        <taxon>Neoptera</taxon>
        <taxon>Endopterygota</taxon>
        <taxon>Lepidoptera</taxon>
        <taxon>Glossata</taxon>
        <taxon>Ditrysia</taxon>
        <taxon>Pyraloidea</taxon>
        <taxon>Crambidae</taxon>
        <taxon>Crambinae</taxon>
        <taxon>Diatraea</taxon>
    </lineage>
</organism>
<protein>
    <submittedName>
        <fullName evidence="2">Uncharacterized protein</fullName>
    </submittedName>
</protein>
<sequence>MYKKILDILKKDSSYFTVVLEALKLDCRAQGKCLMGATEMGQLAMEYLDDRKFEFNKLEKEIKANMKERERTLKLVRREVAYLVDSFPNLIRKEEATNLDDLYEDAEAGSHHSVHWELEEVMGICKRLQKDTLVSTIDQILLRLKEQTYQTERLMMQLAVNSAKRNALIEDRKHALVMLDSLKNMGQERTAQFVKEKKQLRAQIEAEDREEKNLKRSLDEKGKLIIEMKTSLQQINELLSSVGAANAPRPYDQVPPAIQYAIEDMIQPVPELEADFDKLILTARQKLNVLIQAVSKMEVTEEVKANAKIFYHNILARSMRDNYKDEVVAEGGLIEFEMEDPNVPGHAIIKLRSKQLVDAQVSEFDVPEPSKK</sequence>
<dbReference type="GO" id="GO:0035253">
    <property type="term" value="C:ciliary rootlet"/>
    <property type="evidence" value="ECO:0007669"/>
    <property type="project" value="TreeGrafter"/>
</dbReference>
<proteinExistence type="predicted"/>